<feature type="compositionally biased region" description="Basic and acidic residues" evidence="1">
    <location>
        <begin position="88"/>
        <end position="106"/>
    </location>
</feature>
<accession>A0A7M7QPX9</accession>
<name>A0A7M7QPX9_NASVI</name>
<feature type="compositionally biased region" description="Low complexity" evidence="1">
    <location>
        <begin position="32"/>
        <end position="45"/>
    </location>
</feature>
<dbReference type="GeneID" id="100123846"/>
<dbReference type="EnsemblMetazoa" id="XM_032596888">
    <property type="protein sequence ID" value="XP_032452779"/>
    <property type="gene ID" value="LOC100123846"/>
</dbReference>
<feature type="region of interest" description="Disordered" evidence="1">
    <location>
        <begin position="1364"/>
        <end position="1387"/>
    </location>
</feature>
<feature type="compositionally biased region" description="Basic and acidic residues" evidence="1">
    <location>
        <begin position="858"/>
        <end position="870"/>
    </location>
</feature>
<feature type="compositionally biased region" description="Basic residues" evidence="1">
    <location>
        <begin position="322"/>
        <end position="332"/>
    </location>
</feature>
<feature type="compositionally biased region" description="Polar residues" evidence="1">
    <location>
        <begin position="914"/>
        <end position="933"/>
    </location>
</feature>
<feature type="compositionally biased region" description="Basic and acidic residues" evidence="1">
    <location>
        <begin position="1172"/>
        <end position="1182"/>
    </location>
</feature>
<feature type="region of interest" description="Disordered" evidence="1">
    <location>
        <begin position="1"/>
        <end position="170"/>
    </location>
</feature>
<keyword evidence="3" id="KW-1185">Reference proteome</keyword>
<organism evidence="2 3">
    <name type="scientific">Nasonia vitripennis</name>
    <name type="common">Parasitic wasp</name>
    <dbReference type="NCBI Taxonomy" id="7425"/>
    <lineage>
        <taxon>Eukaryota</taxon>
        <taxon>Metazoa</taxon>
        <taxon>Ecdysozoa</taxon>
        <taxon>Arthropoda</taxon>
        <taxon>Hexapoda</taxon>
        <taxon>Insecta</taxon>
        <taxon>Pterygota</taxon>
        <taxon>Neoptera</taxon>
        <taxon>Endopterygota</taxon>
        <taxon>Hymenoptera</taxon>
        <taxon>Apocrita</taxon>
        <taxon>Proctotrupomorpha</taxon>
        <taxon>Chalcidoidea</taxon>
        <taxon>Pteromalidae</taxon>
        <taxon>Pteromalinae</taxon>
        <taxon>Nasonia</taxon>
    </lineage>
</organism>
<feature type="compositionally biased region" description="Polar residues" evidence="1">
    <location>
        <begin position="807"/>
        <end position="822"/>
    </location>
</feature>
<feature type="compositionally biased region" description="Basic and acidic residues" evidence="1">
    <location>
        <begin position="717"/>
        <end position="739"/>
    </location>
</feature>
<dbReference type="KEGG" id="nvi:100123846"/>
<feature type="compositionally biased region" description="Polar residues" evidence="1">
    <location>
        <begin position="767"/>
        <end position="783"/>
    </location>
</feature>
<feature type="compositionally biased region" description="Polar residues" evidence="1">
    <location>
        <begin position="72"/>
        <end position="85"/>
    </location>
</feature>
<dbReference type="RefSeq" id="XP_032452778.1">
    <property type="nucleotide sequence ID" value="XM_032596887.1"/>
</dbReference>
<feature type="region of interest" description="Disordered" evidence="1">
    <location>
        <begin position="1169"/>
        <end position="1193"/>
    </location>
</feature>
<feature type="region of interest" description="Disordered" evidence="1">
    <location>
        <begin position="669"/>
        <end position="691"/>
    </location>
</feature>
<dbReference type="InParanoid" id="A0A7M7QPX9"/>
<feature type="compositionally biased region" description="Acidic residues" evidence="1">
    <location>
        <begin position="107"/>
        <end position="116"/>
    </location>
</feature>
<feature type="region of interest" description="Disordered" evidence="1">
    <location>
        <begin position="717"/>
        <end position="748"/>
    </location>
</feature>
<feature type="compositionally biased region" description="Basic and acidic residues" evidence="1">
    <location>
        <begin position="131"/>
        <end position="140"/>
    </location>
</feature>
<dbReference type="EnsemblMetazoa" id="XM_032596889">
    <property type="protein sequence ID" value="XP_032452780"/>
    <property type="gene ID" value="LOC100123846"/>
</dbReference>
<dbReference type="SMR" id="A0A7M7QPX9"/>
<protein>
    <submittedName>
        <fullName evidence="2">Uncharacterized protein</fullName>
    </submittedName>
</protein>
<feature type="compositionally biased region" description="Polar residues" evidence="1">
    <location>
        <begin position="1184"/>
        <end position="1193"/>
    </location>
</feature>
<feature type="region of interest" description="Disordered" evidence="1">
    <location>
        <begin position="478"/>
        <end position="500"/>
    </location>
</feature>
<feature type="region of interest" description="Disordered" evidence="1">
    <location>
        <begin position="1302"/>
        <end position="1334"/>
    </location>
</feature>
<feature type="compositionally biased region" description="Basic residues" evidence="1">
    <location>
        <begin position="1377"/>
        <end position="1386"/>
    </location>
</feature>
<evidence type="ECO:0000313" key="2">
    <source>
        <dbReference type="EnsemblMetazoa" id="XP_032452778"/>
    </source>
</evidence>
<feature type="compositionally biased region" description="Polar residues" evidence="1">
    <location>
        <begin position="844"/>
        <end position="854"/>
    </location>
</feature>
<feature type="compositionally biased region" description="Basic residues" evidence="1">
    <location>
        <begin position="489"/>
        <end position="500"/>
    </location>
</feature>
<feature type="compositionally biased region" description="Basic residues" evidence="1">
    <location>
        <begin position="47"/>
        <end position="60"/>
    </location>
</feature>
<feature type="compositionally biased region" description="Low complexity" evidence="1">
    <location>
        <begin position="934"/>
        <end position="943"/>
    </location>
</feature>
<feature type="region of interest" description="Disordered" evidence="1">
    <location>
        <begin position="767"/>
        <end position="876"/>
    </location>
</feature>
<evidence type="ECO:0000313" key="3">
    <source>
        <dbReference type="Proteomes" id="UP000002358"/>
    </source>
</evidence>
<evidence type="ECO:0000256" key="1">
    <source>
        <dbReference type="SAM" id="MobiDB-lite"/>
    </source>
</evidence>
<proteinExistence type="predicted"/>
<dbReference type="RefSeq" id="XP_032452780.1">
    <property type="nucleotide sequence ID" value="XM_032596889.1"/>
</dbReference>
<reference evidence="2" key="1">
    <citation type="submission" date="2021-01" db="UniProtKB">
        <authorList>
            <consortium name="EnsemblMetazoa"/>
        </authorList>
    </citation>
    <scope>IDENTIFICATION</scope>
</reference>
<feature type="region of interest" description="Disordered" evidence="1">
    <location>
        <begin position="311"/>
        <end position="334"/>
    </location>
</feature>
<dbReference type="Proteomes" id="UP000002358">
    <property type="component" value="Chromosome 2"/>
</dbReference>
<dbReference type="OrthoDB" id="10017054at2759"/>
<feature type="region of interest" description="Disordered" evidence="1">
    <location>
        <begin position="899"/>
        <end position="943"/>
    </location>
</feature>
<dbReference type="EnsemblMetazoa" id="XM_032596887">
    <property type="protein sequence ID" value="XP_032452778"/>
    <property type="gene ID" value="LOC100123846"/>
</dbReference>
<sequence>MPHFSSGCGGGGSAGTTTSERSPSELIRLWRSRLSTSDTKTTDSQTSRHHYHHHHHHHHPPPQPPPTLEGVLSQQPKMSEAQEVSSAVERRESNATEITRQKSEINEEREEDEQRDESETQKSESAATTPRCDEPTEKKLFGGGGAVPDVHQRPAGQQQQQQQQKPVAAAPATRQQVGECNLLPVLVERLRSALELSCSSSSCDDQLPLEDSGVDSEEDFRLWNTAGLVAATGAAATTGKPKLDLKFLEDILLADIHTALARLQDTLKRVDIGTLTRYNASLDPSNKLYLLRLISNLLAKLKVPEEAIVQGDEPEHGAAHQGRFHNRRRKNERHTIGVSAEEIARAKRWFDEKSVSSNDSSSPSRVEGIADKDLVVGSSSIERIVEGAPSATAVETPAIEDKLVVLQETAPTPMKPGTFSDKCMKDAINQQQCKSNREQENSARYDPLERVLTAPRRFDGLCKDDSSIADGFQERSAASFYQQQQPHHSGPRHNKFTAKKSKIKRANTIDIPNYLKLKSDSPDQVQNGCFALRRPIDVGDRLTNGHHQRVVPSFEPKTENDRKFLALINKNNSNAETATSQTANGSPFKSFNYRQAATVADKNWSNRFWNIKTNFDKPTRSEGEEELPRKPGKLDVRKKFENRDDSLEREAMLVGSLRVMPQKQVNGFTHAPTSPFQKIEKPVAKQPETGPPFLKAAGYMPKNNNMLQAKLKMFDQEPAKSNAETRAKSKFGKPPENKKPSAPSQPLENGQLNYYSFCKQFAPFASGRSNANEGKSNVNSTKSKLLENIQKETDKPEPAKRDRPKVPTTQSSSQQHDFSKQYSYHKPYEGYAYQDYRQLEKKPQFNSPRGSFQAQEADFVKPEKPPRRFAEASTQNVAVQTTLESCTDRRPSAPELLVSSSVEHPVPQPRKRNSVSVQTTSPSLLSPVNYNAQTSTSPSITSPIPHAHQAFKPANYSGYHAPMPADQVPRNYYSNGSSYDYNAYPCKSNQHEVLSPKPTPAVPETPQLQGISQKLYNEFSKLPDSNPAPRGPSFDYGKIDAPACDEAKILAFKPTVYPYEDPVGKPLPDVVEENIENQDISSDGIVTRYTCAIATISPDSPEPASDKAPRSYEPVVPRIKEPQPQPHFAETTNVGCNLDEIQRHNMLQQQLIRRMQTEPATERIVAPSNRRFSQEIGRKENRSPAVSPSSTPFSSANFPGRVCALKALNESHKAQEKIHMFEEKRNSGSQQLFRPLNVPPKVSVVNPSSVLRQERSPIRNASPIDSSDEYLMSCASKPSRNLVLSKSESWHQLALARGAGGLAPVSQLKPPKPKSPSSLRLSKQFEASSASDNMRKMEEKIQRYFQGSGGAATAAAAASASAAPVNYSHHEETTTKSKAKSKRNLQNKKSMNSLMRSHTMPHLFDDSVDVDQAFDSIFKEATRADNRH</sequence>
<feature type="compositionally biased region" description="Basic and acidic residues" evidence="1">
    <location>
        <begin position="789"/>
        <end position="805"/>
    </location>
</feature>
<dbReference type="RefSeq" id="XP_032452779.1">
    <property type="nucleotide sequence ID" value="XM_032596888.1"/>
</dbReference>